<dbReference type="Proteomes" id="UP001163324">
    <property type="component" value="Chromosome 4"/>
</dbReference>
<gene>
    <name evidence="1" type="ORF">N3K66_004103</name>
</gene>
<sequence length="368" mass="38943">MMRQWTTLMDGIDKLKLQQVPQPQELKSDEVLVKISRVALNYRDSQLISGAFKGRYAAPESPLVPCSDAAGTIAAVGPAGTAPETTKWQVGQRVLGLVRPTHSTGPTRAKHHASGLGIPGPGVLAEYHVFAAGGLLRVPDYMSLDEACTLPIASVTAWMALNWDRQIGSPRSEPQTTVLIQGTGGVAIAALQQAHALGLRTIVTSSSDAKLQRAKELGADHAVNYSTTPEWADEVLRLTDGKGADIIVETGGPGTMEQSLRAVSEGGNISAVGILTAGSSSDDSETNKSQTSSVGLQLIGRNAAIKGINIGPKDRTEEMLAFYADHRLHPQVGKTFAFEDAAAALESLKSGDHFGKVVIAINHFRGRK</sequence>
<evidence type="ECO:0000313" key="1">
    <source>
        <dbReference type="EMBL" id="KAI9899841.1"/>
    </source>
</evidence>
<protein>
    <submittedName>
        <fullName evidence="1">Uncharacterized protein</fullName>
    </submittedName>
</protein>
<name>A0ACC0V2Z3_9HYPO</name>
<accession>A0ACC0V2Z3</accession>
<evidence type="ECO:0000313" key="2">
    <source>
        <dbReference type="Proteomes" id="UP001163324"/>
    </source>
</evidence>
<comment type="caution">
    <text evidence="1">The sequence shown here is derived from an EMBL/GenBank/DDBJ whole genome shotgun (WGS) entry which is preliminary data.</text>
</comment>
<organism evidence="1 2">
    <name type="scientific">Trichothecium roseum</name>
    <dbReference type="NCBI Taxonomy" id="47278"/>
    <lineage>
        <taxon>Eukaryota</taxon>
        <taxon>Fungi</taxon>
        <taxon>Dikarya</taxon>
        <taxon>Ascomycota</taxon>
        <taxon>Pezizomycotina</taxon>
        <taxon>Sordariomycetes</taxon>
        <taxon>Hypocreomycetidae</taxon>
        <taxon>Hypocreales</taxon>
        <taxon>Hypocreales incertae sedis</taxon>
        <taxon>Trichothecium</taxon>
    </lineage>
</organism>
<proteinExistence type="predicted"/>
<keyword evidence="2" id="KW-1185">Reference proteome</keyword>
<dbReference type="EMBL" id="CM047943">
    <property type="protein sequence ID" value="KAI9899841.1"/>
    <property type="molecule type" value="Genomic_DNA"/>
</dbReference>
<reference evidence="1" key="1">
    <citation type="submission" date="2022-10" db="EMBL/GenBank/DDBJ databases">
        <title>Complete Genome of Trichothecium roseum strain YXFP-22015, a Plant Pathogen Isolated from Citrus.</title>
        <authorList>
            <person name="Wang Y."/>
            <person name="Zhu L."/>
        </authorList>
    </citation>
    <scope>NUCLEOTIDE SEQUENCE</scope>
    <source>
        <strain evidence="1">YXFP-22015</strain>
    </source>
</reference>